<dbReference type="EMBL" id="KZ992471">
    <property type="protein sequence ID" value="RKP10083.1"/>
    <property type="molecule type" value="Genomic_DNA"/>
</dbReference>
<dbReference type="SMART" id="SM00234">
    <property type="entry name" value="START"/>
    <property type="match status" value="1"/>
</dbReference>
<evidence type="ECO:0000313" key="3">
    <source>
        <dbReference type="Proteomes" id="UP000271241"/>
    </source>
</evidence>
<dbReference type="AlphaFoldDB" id="A0A4P9XV11"/>
<dbReference type="SUPFAM" id="SSF55961">
    <property type="entry name" value="Bet v1-like"/>
    <property type="match status" value="1"/>
</dbReference>
<feature type="domain" description="START" evidence="1">
    <location>
        <begin position="26"/>
        <end position="236"/>
    </location>
</feature>
<dbReference type="GO" id="GO:0005737">
    <property type="term" value="C:cytoplasm"/>
    <property type="evidence" value="ECO:0007669"/>
    <property type="project" value="UniProtKB-ARBA"/>
</dbReference>
<dbReference type="InterPro" id="IPR002913">
    <property type="entry name" value="START_lipid-bd_dom"/>
</dbReference>
<reference evidence="3" key="1">
    <citation type="journal article" date="2018" name="Nat. Microbiol.">
        <title>Leveraging single-cell genomics to expand the fungal tree of life.</title>
        <authorList>
            <person name="Ahrendt S.R."/>
            <person name="Quandt C.A."/>
            <person name="Ciobanu D."/>
            <person name="Clum A."/>
            <person name="Salamov A."/>
            <person name="Andreopoulos B."/>
            <person name="Cheng J.F."/>
            <person name="Woyke T."/>
            <person name="Pelin A."/>
            <person name="Henrissat B."/>
            <person name="Reynolds N.K."/>
            <person name="Benny G.L."/>
            <person name="Smith M.E."/>
            <person name="James T.Y."/>
            <person name="Grigoriev I.V."/>
        </authorList>
    </citation>
    <scope>NUCLEOTIDE SEQUENCE [LARGE SCALE GENOMIC DNA]</scope>
    <source>
        <strain evidence="3">RSA 1356</strain>
    </source>
</reference>
<evidence type="ECO:0000259" key="1">
    <source>
        <dbReference type="PROSITE" id="PS50848"/>
    </source>
</evidence>
<dbReference type="InterPro" id="IPR051213">
    <property type="entry name" value="START_lipid_transfer"/>
</dbReference>
<dbReference type="Gene3D" id="3.30.530.20">
    <property type="match status" value="1"/>
</dbReference>
<dbReference type="OrthoDB" id="1295045at2759"/>
<dbReference type="InterPro" id="IPR023393">
    <property type="entry name" value="START-like_dom_sf"/>
</dbReference>
<sequence>MPFTAQDFKEAVVEFRRSVEDELAAGWEQVSTLGDLVVYRRPLGEKGGYEYMARGELVDIKPEVCHDVFVDLDYRRRWDNYKKSALHVIGEDVTEDGDTASGEALKAQLSEATNDRQNAIYWRQDYTWPVQSRDYCLERESQRAEVERETTWIVLTASVDPSLAKPEQEGCIRVNDCRQKVVLQASPSTPFSTAVYFYYHEDPRGSLPSTVFDWALKHGVPSWLKRFTKACAEYHTNSFNGNMLDGVSELKEVLDESLKKGFVL</sequence>
<dbReference type="PANTHER" id="PTHR19308">
    <property type="entry name" value="PHOSPHATIDYLCHOLINE TRANSFER PROTEIN"/>
    <property type="match status" value="1"/>
</dbReference>
<proteinExistence type="predicted"/>
<keyword evidence="3" id="KW-1185">Reference proteome</keyword>
<accession>A0A4P9XV11</accession>
<dbReference type="PANTHER" id="PTHR19308:SF39">
    <property type="entry name" value="PHOSPHATIDYLCHOLINE TRANSFER PROTEIN"/>
    <property type="match status" value="1"/>
</dbReference>
<name>A0A4P9XV11_9FUNG</name>
<dbReference type="GO" id="GO:0008525">
    <property type="term" value="F:phosphatidylcholine transporter activity"/>
    <property type="evidence" value="ECO:0007669"/>
    <property type="project" value="TreeGrafter"/>
</dbReference>
<dbReference type="Proteomes" id="UP000271241">
    <property type="component" value="Unassembled WGS sequence"/>
</dbReference>
<evidence type="ECO:0000313" key="2">
    <source>
        <dbReference type="EMBL" id="RKP10083.1"/>
    </source>
</evidence>
<protein>
    <recommendedName>
        <fullName evidence="1">START domain-containing protein</fullName>
    </recommendedName>
</protein>
<gene>
    <name evidence="2" type="ORF">THASP1DRAFT_28129</name>
</gene>
<dbReference type="GO" id="GO:0031210">
    <property type="term" value="F:phosphatidylcholine binding"/>
    <property type="evidence" value="ECO:0007669"/>
    <property type="project" value="TreeGrafter"/>
</dbReference>
<dbReference type="Pfam" id="PF01852">
    <property type="entry name" value="START"/>
    <property type="match status" value="1"/>
</dbReference>
<dbReference type="STRING" id="78915.A0A4P9XV11"/>
<organism evidence="2 3">
    <name type="scientific">Thamnocephalis sphaerospora</name>
    <dbReference type="NCBI Taxonomy" id="78915"/>
    <lineage>
        <taxon>Eukaryota</taxon>
        <taxon>Fungi</taxon>
        <taxon>Fungi incertae sedis</taxon>
        <taxon>Zoopagomycota</taxon>
        <taxon>Zoopagomycotina</taxon>
        <taxon>Zoopagomycetes</taxon>
        <taxon>Zoopagales</taxon>
        <taxon>Sigmoideomycetaceae</taxon>
        <taxon>Thamnocephalis</taxon>
    </lineage>
</organism>
<dbReference type="PROSITE" id="PS50848">
    <property type="entry name" value="START"/>
    <property type="match status" value="1"/>
</dbReference>